<evidence type="ECO:0000256" key="1">
    <source>
        <dbReference type="ARBA" id="ARBA00022729"/>
    </source>
</evidence>
<dbReference type="PANTHER" id="PTHR33470:SF29">
    <property type="entry name" value="POLLEN OLE E 1 ALLERGEN AND EXTENSIN FAMILY PROTEIN"/>
    <property type="match status" value="1"/>
</dbReference>
<reference evidence="4 5" key="1">
    <citation type="journal article" date="2014" name="Am. J. Bot.">
        <title>Genome assembly and annotation for red clover (Trifolium pratense; Fabaceae).</title>
        <authorList>
            <person name="Istvanek J."/>
            <person name="Jaros M."/>
            <person name="Krenek A."/>
            <person name="Repkova J."/>
        </authorList>
    </citation>
    <scope>NUCLEOTIDE SEQUENCE [LARGE SCALE GENOMIC DNA]</scope>
    <source>
        <strain evidence="5">cv. Tatra</strain>
        <tissue evidence="4">Young leaves</tissue>
    </source>
</reference>
<dbReference type="PANTHER" id="PTHR33470">
    <property type="entry name" value="OS01G0164075 PROTEIN"/>
    <property type="match status" value="1"/>
</dbReference>
<accession>A0A2K3NLU8</accession>
<dbReference type="OrthoDB" id="747559at2759"/>
<comment type="caution">
    <text evidence="4">The sequence shown here is derived from an EMBL/GenBank/DDBJ whole genome shotgun (WGS) entry which is preliminary data.</text>
</comment>
<dbReference type="Pfam" id="PF01190">
    <property type="entry name" value="Pollen_Ole_e_1"/>
    <property type="match status" value="1"/>
</dbReference>
<organism evidence="4 5">
    <name type="scientific">Trifolium pratense</name>
    <name type="common">Red clover</name>
    <dbReference type="NCBI Taxonomy" id="57577"/>
    <lineage>
        <taxon>Eukaryota</taxon>
        <taxon>Viridiplantae</taxon>
        <taxon>Streptophyta</taxon>
        <taxon>Embryophyta</taxon>
        <taxon>Tracheophyta</taxon>
        <taxon>Spermatophyta</taxon>
        <taxon>Magnoliopsida</taxon>
        <taxon>eudicotyledons</taxon>
        <taxon>Gunneridae</taxon>
        <taxon>Pentapetalae</taxon>
        <taxon>rosids</taxon>
        <taxon>fabids</taxon>
        <taxon>Fabales</taxon>
        <taxon>Fabaceae</taxon>
        <taxon>Papilionoideae</taxon>
        <taxon>50 kb inversion clade</taxon>
        <taxon>NPAAA clade</taxon>
        <taxon>Hologalegina</taxon>
        <taxon>IRL clade</taxon>
        <taxon>Trifolieae</taxon>
        <taxon>Trifolium</taxon>
    </lineage>
</organism>
<dbReference type="STRING" id="57577.A0A2K3NLU8"/>
<dbReference type="Gramene" id="Tp57577_TGAC_v2_mRNA32732">
    <property type="protein sequence ID" value="Tp57577_TGAC_v2_mRNA32732"/>
    <property type="gene ID" value="Tp57577_TGAC_v2_gene31671"/>
</dbReference>
<evidence type="ECO:0000256" key="2">
    <source>
        <dbReference type="SAM" id="MobiDB-lite"/>
    </source>
</evidence>
<evidence type="ECO:0000313" key="4">
    <source>
        <dbReference type="EMBL" id="PNY04018.1"/>
    </source>
</evidence>
<sequence>MAFAITLMIIGMVVCCTNNILASAWDEPAQVIHVGGKVLCQDCSKGWNEWVNGDKPIKGAKVSLTCMDKRSKVVYYTSDKTDELGQYDMTVNKYIYGKELDIKGCYVRLVSSPDNVCNILTNFGGGQSGFKLTYPTSVYRGLIKYMVTPFYYTTPMCDMPDTDNYDSEAKDPKRQGQGQGGYY</sequence>
<evidence type="ECO:0000256" key="3">
    <source>
        <dbReference type="SAM" id="SignalP"/>
    </source>
</evidence>
<feature type="region of interest" description="Disordered" evidence="2">
    <location>
        <begin position="163"/>
        <end position="183"/>
    </location>
</feature>
<dbReference type="EMBL" id="ASHM01000146">
    <property type="protein sequence ID" value="PNY04018.1"/>
    <property type="molecule type" value="Genomic_DNA"/>
</dbReference>
<dbReference type="AlphaFoldDB" id="A0A2K3NLU8"/>
<feature type="chain" id="PRO_5014325442" evidence="3">
    <location>
        <begin position="23"/>
        <end position="183"/>
    </location>
</feature>
<protein>
    <submittedName>
        <fullName evidence="4">Pistil-specific extensin-like protein</fullName>
    </submittedName>
</protein>
<proteinExistence type="predicted"/>
<reference evidence="4 5" key="2">
    <citation type="journal article" date="2017" name="Front. Plant Sci.">
        <title>Gene Classification and Mining of Molecular Markers Useful in Red Clover (Trifolium pratense) Breeding.</title>
        <authorList>
            <person name="Istvanek J."/>
            <person name="Dluhosova J."/>
            <person name="Dluhos P."/>
            <person name="Patkova L."/>
            <person name="Nedelnik J."/>
            <person name="Repkova J."/>
        </authorList>
    </citation>
    <scope>NUCLEOTIDE SEQUENCE [LARGE SCALE GENOMIC DNA]</scope>
    <source>
        <strain evidence="5">cv. Tatra</strain>
        <tissue evidence="4">Young leaves</tissue>
    </source>
</reference>
<dbReference type="GO" id="GO:0071944">
    <property type="term" value="C:cell periphery"/>
    <property type="evidence" value="ECO:0007669"/>
    <property type="project" value="TreeGrafter"/>
</dbReference>
<keyword evidence="1 3" id="KW-0732">Signal</keyword>
<dbReference type="Proteomes" id="UP000236291">
    <property type="component" value="Unassembled WGS sequence"/>
</dbReference>
<gene>
    <name evidence="4" type="ORF">L195_g000429</name>
</gene>
<feature type="signal peptide" evidence="3">
    <location>
        <begin position="1"/>
        <end position="22"/>
    </location>
</feature>
<evidence type="ECO:0000313" key="5">
    <source>
        <dbReference type="Proteomes" id="UP000236291"/>
    </source>
</evidence>
<name>A0A2K3NLU8_TRIPR</name>